<dbReference type="EMBL" id="MK500594">
    <property type="protein sequence ID" value="QBK93318.1"/>
    <property type="molecule type" value="Genomic_DNA"/>
</dbReference>
<protein>
    <submittedName>
        <fullName evidence="1">Uncharacterized protein</fullName>
    </submittedName>
</protein>
<organism evidence="1">
    <name type="scientific">Pithovirus LCPAC404</name>
    <dbReference type="NCBI Taxonomy" id="2506597"/>
    <lineage>
        <taxon>Viruses</taxon>
        <taxon>Pithoviruses</taxon>
    </lineage>
</organism>
<evidence type="ECO:0000313" key="1">
    <source>
        <dbReference type="EMBL" id="QBK93318.1"/>
    </source>
</evidence>
<reference evidence="1" key="1">
    <citation type="journal article" date="2019" name="MBio">
        <title>Virus Genomes from Deep Sea Sediments Expand the Ocean Megavirome and Support Independent Origins of Viral Gigantism.</title>
        <authorList>
            <person name="Backstrom D."/>
            <person name="Yutin N."/>
            <person name="Jorgensen S.L."/>
            <person name="Dharamshi J."/>
            <person name="Homa F."/>
            <person name="Zaremba-Niedwiedzka K."/>
            <person name="Spang A."/>
            <person name="Wolf Y.I."/>
            <person name="Koonin E.V."/>
            <person name="Ettema T.J."/>
        </authorList>
    </citation>
    <scope>NUCLEOTIDE SEQUENCE</scope>
</reference>
<name>A0A481ZBQ5_9VIRU</name>
<sequence length="70" mass="7766">MVGGTAKDMVGGTAKDMVGRTAKDMVGEAVDDVVATFIYKHTTSFKVTVAFINTQQVLKYQLYLFLFQRI</sequence>
<gene>
    <name evidence="1" type="ORF">LCPAC404_00220</name>
</gene>
<accession>A0A481ZBQ5</accession>
<proteinExistence type="predicted"/>